<reference evidence="6 7" key="1">
    <citation type="submission" date="2020-08" db="EMBL/GenBank/DDBJ databases">
        <title>Edaphobacter telluris sp. nov. and Acidobacterium dinghuensis sp. nov., two acidobacteria isolated from forest soil.</title>
        <authorList>
            <person name="Fu J."/>
            <person name="Qiu L."/>
        </authorList>
    </citation>
    <scope>NUCLEOTIDE SEQUENCE [LARGE SCALE GENOMIC DNA]</scope>
    <source>
        <strain evidence="6">4Y35</strain>
    </source>
</reference>
<feature type="compositionally biased region" description="Low complexity" evidence="2">
    <location>
        <begin position="557"/>
        <end position="577"/>
    </location>
</feature>
<dbReference type="AlphaFoldDB" id="A0A7G8BFY1"/>
<dbReference type="Proteomes" id="UP000515312">
    <property type="component" value="Chromosome"/>
</dbReference>
<feature type="domain" description="Soluble ligand binding" evidence="5">
    <location>
        <begin position="826"/>
        <end position="875"/>
    </location>
</feature>
<evidence type="ECO:0000313" key="6">
    <source>
        <dbReference type="EMBL" id="QNI31451.1"/>
    </source>
</evidence>
<feature type="signal peptide" evidence="3">
    <location>
        <begin position="1"/>
        <end position="22"/>
    </location>
</feature>
<keyword evidence="7" id="KW-1185">Reference proteome</keyword>
<feature type="domain" description="Soluble ligand binding" evidence="5">
    <location>
        <begin position="237"/>
        <end position="283"/>
    </location>
</feature>
<dbReference type="KEGG" id="adin:H7849_20600"/>
<feature type="domain" description="Soluble ligand binding" evidence="5">
    <location>
        <begin position="692"/>
        <end position="719"/>
    </location>
</feature>
<dbReference type="InterPro" id="IPR049712">
    <property type="entry name" value="Poly_export"/>
</dbReference>
<dbReference type="Gene3D" id="3.10.560.10">
    <property type="entry name" value="Outer membrane lipoprotein wza domain like"/>
    <property type="match status" value="3"/>
</dbReference>
<feature type="domain" description="Soluble ligand binding" evidence="5">
    <location>
        <begin position="320"/>
        <end position="365"/>
    </location>
</feature>
<dbReference type="PANTHER" id="PTHR33619">
    <property type="entry name" value="POLYSACCHARIDE EXPORT PROTEIN GFCE-RELATED"/>
    <property type="match status" value="1"/>
</dbReference>
<dbReference type="Gene3D" id="3.10.20.600">
    <property type="match status" value="1"/>
</dbReference>
<evidence type="ECO:0000256" key="3">
    <source>
        <dbReference type="SAM" id="SignalP"/>
    </source>
</evidence>
<keyword evidence="1 3" id="KW-0732">Signal</keyword>
<dbReference type="Pfam" id="PF10531">
    <property type="entry name" value="SLBB"/>
    <property type="match status" value="4"/>
</dbReference>
<dbReference type="GO" id="GO:0015159">
    <property type="term" value="F:polysaccharide transmembrane transporter activity"/>
    <property type="evidence" value="ECO:0007669"/>
    <property type="project" value="InterPro"/>
</dbReference>
<dbReference type="RefSeq" id="WP_186742096.1">
    <property type="nucleotide sequence ID" value="NZ_CP060394.1"/>
</dbReference>
<name>A0A7G8BFY1_9BACT</name>
<evidence type="ECO:0000256" key="1">
    <source>
        <dbReference type="ARBA" id="ARBA00022729"/>
    </source>
</evidence>
<feature type="region of interest" description="Disordered" evidence="2">
    <location>
        <begin position="497"/>
        <end position="520"/>
    </location>
</feature>
<accession>A0A7G8BFY1</accession>
<dbReference type="Pfam" id="PF02563">
    <property type="entry name" value="Poly_export"/>
    <property type="match status" value="1"/>
</dbReference>
<feature type="compositionally biased region" description="Polar residues" evidence="2">
    <location>
        <begin position="542"/>
        <end position="554"/>
    </location>
</feature>
<organism evidence="6 7">
    <name type="scientific">Alloacidobacterium dinghuense</name>
    <dbReference type="NCBI Taxonomy" id="2763107"/>
    <lineage>
        <taxon>Bacteria</taxon>
        <taxon>Pseudomonadati</taxon>
        <taxon>Acidobacteriota</taxon>
        <taxon>Terriglobia</taxon>
        <taxon>Terriglobales</taxon>
        <taxon>Acidobacteriaceae</taxon>
        <taxon>Alloacidobacterium</taxon>
    </lineage>
</organism>
<gene>
    <name evidence="6" type="ORF">H7849_20600</name>
</gene>
<dbReference type="InterPro" id="IPR003715">
    <property type="entry name" value="Poly_export_N"/>
</dbReference>
<feature type="compositionally biased region" description="Polar residues" evidence="2">
    <location>
        <begin position="578"/>
        <end position="591"/>
    </location>
</feature>
<feature type="compositionally biased region" description="Polar residues" evidence="2">
    <location>
        <begin position="85"/>
        <end position="110"/>
    </location>
</feature>
<evidence type="ECO:0000313" key="7">
    <source>
        <dbReference type="Proteomes" id="UP000515312"/>
    </source>
</evidence>
<feature type="chain" id="PRO_5028835014" evidence="3">
    <location>
        <begin position="23"/>
        <end position="934"/>
    </location>
</feature>
<sequence>MRKRLALSILSLLLAAMPYAHSQTTTGDQTQGQQSIDCSDPMNAMSSACGSDLSQQGQYGLGNYGQTGGFGQTGERNVPAGAPLNTRTYTDLGNATNPNLTTNRNLQPTTIPLPPEALTEFQKFVAGTTGEVLPIFGASLFRNVPSTFAPVEQIPVTPDYIIGPDDELRIRIWGQVNFNADVRVDRSGSVYLPQVGAIHVAGLPFSSLDQHLRTEIGRVFRNFDLTVDAGQLHSIQIFVVGQARRPGSYTVSSLSSLVNALFASGGPSTQGSLRHILLKRQGKTITDFDLYDLLVNGDKSKDAQLLPGDVIFIPPTGPQVALTGSVRHPAIYELRDDSTTVQQLLADAGGASTTASDARISIERIQNHQAREAMEIAFDPTGLGTTLRDGDLLRIISIVPRYQKTVTLRGNTANPGHFSWHEGMKLSDLIPDRDALITRDYYWRRAQLGLPTPEFQPYVSGPVQFQPSNSIDLQSRQAYQQWQMQNRVERLPNGQYVFVNPEGSQNPYGQPNTQQQKSPVNQYPYAQGNVYLQGDQQYTILPPANGQQQQQPTDLSGAANLGAQGQQQISGQTTSTTPGVLNPSQTSSSASLAGRQTMIVTQNTEANIRKNDVKLSAPEIDWNYAVIDRTDPVTLKTTLIPFNLGKLVLEHDQSQNLGLEPNDVVTVFSQADIRVPLTQQTKFVRLEGEFINSGIYSVRPGETLRQLINRAGGLAPNAYIYGSDFTRESTRVLQQQRIDEYVQNLELEIQRGAIAGVASSVSAQDVASANAASTSSRELLYRLHQIRATGRIVLQVNPDSTGIDSLPDLSLEDGDVFTVPPSPATVNVVGAVYDQNSFMFQPNRRVGDYLKVAGGPGRDADKKHMFIIRADGSVISKTTASGLWGNTFEAARMNPGDTVVVPEKTFRPTALRGLLDWSQLFSQLALGVAAVSVI</sequence>
<evidence type="ECO:0000256" key="2">
    <source>
        <dbReference type="SAM" id="MobiDB-lite"/>
    </source>
</evidence>
<feature type="region of interest" description="Disordered" evidence="2">
    <location>
        <begin position="68"/>
        <end position="110"/>
    </location>
</feature>
<proteinExistence type="predicted"/>
<dbReference type="InterPro" id="IPR019554">
    <property type="entry name" value="Soluble_ligand-bd"/>
</dbReference>
<feature type="region of interest" description="Disordered" evidence="2">
    <location>
        <begin position="542"/>
        <end position="594"/>
    </location>
</feature>
<dbReference type="PANTHER" id="PTHR33619:SF3">
    <property type="entry name" value="POLYSACCHARIDE EXPORT PROTEIN GFCE-RELATED"/>
    <property type="match status" value="1"/>
</dbReference>
<dbReference type="EMBL" id="CP060394">
    <property type="protein sequence ID" value="QNI31451.1"/>
    <property type="molecule type" value="Genomic_DNA"/>
</dbReference>
<dbReference type="Gene3D" id="3.30.1950.10">
    <property type="entry name" value="wza like domain"/>
    <property type="match status" value="1"/>
</dbReference>
<protein>
    <submittedName>
        <fullName evidence="6">SLBB domain-containing protein</fullName>
    </submittedName>
</protein>
<feature type="compositionally biased region" description="Polar residues" evidence="2">
    <location>
        <begin position="502"/>
        <end position="520"/>
    </location>
</feature>
<feature type="domain" description="Polysaccharide export protein N-terminal" evidence="4">
    <location>
        <begin position="155"/>
        <end position="227"/>
    </location>
</feature>
<evidence type="ECO:0000259" key="5">
    <source>
        <dbReference type="Pfam" id="PF10531"/>
    </source>
</evidence>
<evidence type="ECO:0000259" key="4">
    <source>
        <dbReference type="Pfam" id="PF02563"/>
    </source>
</evidence>